<dbReference type="PROSITE" id="PS00198">
    <property type="entry name" value="4FE4S_FER_1"/>
    <property type="match status" value="1"/>
</dbReference>
<keyword evidence="8" id="KW-1133">Transmembrane helix</keyword>
<name>A0ABU2EJH8_9BURK</name>
<dbReference type="Pfam" id="PF11614">
    <property type="entry name" value="FixG_C"/>
    <property type="match status" value="1"/>
</dbReference>
<comment type="caution">
    <text evidence="10">The sequence shown here is derived from an EMBL/GenBank/DDBJ whole genome shotgun (WGS) entry which is preliminary data.</text>
</comment>
<dbReference type="InterPro" id="IPR032879">
    <property type="entry name" value="FixG_C"/>
</dbReference>
<feature type="transmembrane region" description="Helical" evidence="8">
    <location>
        <begin position="365"/>
        <end position="385"/>
    </location>
</feature>
<dbReference type="RefSeq" id="WP_310839783.1">
    <property type="nucleotide sequence ID" value="NZ_JAVLSJ010000003.1"/>
</dbReference>
<accession>A0ABU2EJH8</accession>
<feature type="transmembrane region" description="Helical" evidence="8">
    <location>
        <begin position="220"/>
        <end position="237"/>
    </location>
</feature>
<keyword evidence="2" id="KW-0004">4Fe-4S</keyword>
<keyword evidence="8" id="KW-0472">Membrane</keyword>
<dbReference type="EMBL" id="JAVLSJ010000003">
    <property type="protein sequence ID" value="MDR9847992.1"/>
    <property type="molecule type" value="Genomic_DNA"/>
</dbReference>
<evidence type="ECO:0000256" key="3">
    <source>
        <dbReference type="ARBA" id="ARBA00022723"/>
    </source>
</evidence>
<keyword evidence="5" id="KW-0408">Iron</keyword>
<dbReference type="InterPro" id="IPR051684">
    <property type="entry name" value="Electron_Trans/Redox"/>
</dbReference>
<sequence>MNKAAMTPRQGKEGDPPPEAGTQQEAPRKEGKNGKDEYAVIRMYAAREQIYPREIQGRFASLRWLCVFLTQLVFYGLPWINWNERQAVLFDLASRKFYLFGLVLWPQDFIWLAALLIICAFSLFLFTAIAGRVWCGYACPQTVYTEIFLWIERRIEGNRSARMRLDRQPWSFDKLWRKSAKHLAWGSVALWTGISFVGYFSPMRELLPEIGQFALGPWESFWIAFYAFATYGNAGWMREQVCKYMCPYARFQSAMFDRDSLVITYDNARGEPRMPAAKAAKLQEGRKAGDCIDCTMCVQVCPTGIDIRQGLQYMCIGCAACVDACDSVMDKIDRPRGLIRYSTENAIEQGFSTPEIRRRLFRPRILIYTAILGAVIALFLGSLVVRTPLKLDVIRDRGSMGREVEDGIIENVYRLQVINTDERGHRYRISASGIEGLTVDPAGPIELAATQTLMVPVRVRAPHGAGESGSNKIHIELQAEDQPALHVSEKAVFLVPRR</sequence>
<evidence type="ECO:0000256" key="6">
    <source>
        <dbReference type="ARBA" id="ARBA00023014"/>
    </source>
</evidence>
<evidence type="ECO:0000256" key="2">
    <source>
        <dbReference type="ARBA" id="ARBA00022485"/>
    </source>
</evidence>
<feature type="transmembrane region" description="Helical" evidence="8">
    <location>
        <begin position="183"/>
        <end position="200"/>
    </location>
</feature>
<dbReference type="InterPro" id="IPR013783">
    <property type="entry name" value="Ig-like_fold"/>
</dbReference>
<dbReference type="Gene3D" id="2.60.40.10">
    <property type="entry name" value="Immunoglobulins"/>
    <property type="match status" value="1"/>
</dbReference>
<dbReference type="InterPro" id="IPR017900">
    <property type="entry name" value="4Fe4S_Fe_S_CS"/>
</dbReference>
<evidence type="ECO:0000256" key="1">
    <source>
        <dbReference type="ARBA" id="ARBA00022448"/>
    </source>
</evidence>
<protein>
    <submittedName>
        <fullName evidence="10">Cytochrome c oxidase accessory protein CcoG</fullName>
    </submittedName>
</protein>
<evidence type="ECO:0000256" key="8">
    <source>
        <dbReference type="SAM" id="Phobius"/>
    </source>
</evidence>
<keyword evidence="11" id="KW-1185">Reference proteome</keyword>
<feature type="transmembrane region" description="Helical" evidence="8">
    <location>
        <begin position="109"/>
        <end position="130"/>
    </location>
</feature>
<evidence type="ECO:0000256" key="7">
    <source>
        <dbReference type="SAM" id="MobiDB-lite"/>
    </source>
</evidence>
<dbReference type="Proteomes" id="UP001246576">
    <property type="component" value="Unassembled WGS sequence"/>
</dbReference>
<dbReference type="PANTHER" id="PTHR30176">
    <property type="entry name" value="FERREDOXIN-TYPE PROTEIN NAPH"/>
    <property type="match status" value="1"/>
</dbReference>
<keyword evidence="8" id="KW-0812">Transmembrane</keyword>
<keyword evidence="1" id="KW-0813">Transport</keyword>
<evidence type="ECO:0000313" key="11">
    <source>
        <dbReference type="Proteomes" id="UP001246576"/>
    </source>
</evidence>
<keyword evidence="4" id="KW-0249">Electron transport</keyword>
<evidence type="ECO:0000313" key="10">
    <source>
        <dbReference type="EMBL" id="MDR9847992.1"/>
    </source>
</evidence>
<feature type="region of interest" description="Disordered" evidence="7">
    <location>
        <begin position="1"/>
        <end position="34"/>
    </location>
</feature>
<dbReference type="InterPro" id="IPR014116">
    <property type="entry name" value="Cyt_c_oxidase_cbb3_FixG"/>
</dbReference>
<dbReference type="NCBIfam" id="TIGR02745">
    <property type="entry name" value="ccoG_rdxA_fixG"/>
    <property type="match status" value="1"/>
</dbReference>
<dbReference type="PROSITE" id="PS51379">
    <property type="entry name" value="4FE4S_FER_2"/>
    <property type="match status" value="1"/>
</dbReference>
<evidence type="ECO:0000259" key="9">
    <source>
        <dbReference type="PROSITE" id="PS51379"/>
    </source>
</evidence>
<feature type="transmembrane region" description="Helical" evidence="8">
    <location>
        <begin position="62"/>
        <end position="80"/>
    </location>
</feature>
<evidence type="ECO:0000256" key="5">
    <source>
        <dbReference type="ARBA" id="ARBA00023004"/>
    </source>
</evidence>
<keyword evidence="3" id="KW-0479">Metal-binding</keyword>
<evidence type="ECO:0000256" key="4">
    <source>
        <dbReference type="ARBA" id="ARBA00022982"/>
    </source>
</evidence>
<organism evidence="10 11">
    <name type="scientific">Herbaspirillum huttiense subsp. lycopersici</name>
    <dbReference type="NCBI Taxonomy" id="3074428"/>
    <lineage>
        <taxon>Bacteria</taxon>
        <taxon>Pseudomonadati</taxon>
        <taxon>Pseudomonadota</taxon>
        <taxon>Betaproteobacteria</taxon>
        <taxon>Burkholderiales</taxon>
        <taxon>Oxalobacteraceae</taxon>
        <taxon>Herbaspirillum</taxon>
    </lineage>
</organism>
<feature type="domain" description="4Fe-4S ferredoxin-type" evidence="9">
    <location>
        <begin position="282"/>
        <end position="310"/>
    </location>
</feature>
<dbReference type="Pfam" id="PF12801">
    <property type="entry name" value="Fer4_5"/>
    <property type="match status" value="1"/>
</dbReference>
<gene>
    <name evidence="10" type="primary">ccoG</name>
    <name evidence="10" type="ORF">RI048_07175</name>
</gene>
<dbReference type="PANTHER" id="PTHR30176:SF3">
    <property type="entry name" value="FERREDOXIN-TYPE PROTEIN NAPH"/>
    <property type="match status" value="1"/>
</dbReference>
<dbReference type="Pfam" id="PF13746">
    <property type="entry name" value="Fer4_18"/>
    <property type="match status" value="1"/>
</dbReference>
<keyword evidence="6" id="KW-0411">Iron-sulfur</keyword>
<proteinExistence type="predicted"/>
<dbReference type="SUPFAM" id="SSF54862">
    <property type="entry name" value="4Fe-4S ferredoxins"/>
    <property type="match status" value="1"/>
</dbReference>
<reference evidence="10" key="1">
    <citation type="submission" date="2023-09" db="EMBL/GenBank/DDBJ databases">
        <title>Description of first Herbaspirillum huttiense subsp. nephrolepsisexaltata and Herbaspirillum huttiense subsp. lycopersicon.</title>
        <authorList>
            <person name="Poudel M."/>
            <person name="Sharma A."/>
            <person name="Goss E."/>
            <person name="Tapia J.H."/>
            <person name="Harmon C.M."/>
            <person name="Jones J.B."/>
        </authorList>
    </citation>
    <scope>NUCLEOTIDE SEQUENCE</scope>
    <source>
        <strain evidence="10">SE1</strain>
    </source>
</reference>
<dbReference type="InterPro" id="IPR017896">
    <property type="entry name" value="4Fe4S_Fe-S-bd"/>
</dbReference>